<evidence type="ECO:0000313" key="1">
    <source>
        <dbReference type="EMBL" id="STX50514.1"/>
    </source>
</evidence>
<proteinExistence type="predicted"/>
<dbReference type="RefSeq" id="WP_115330226.1">
    <property type="nucleotide sequence ID" value="NZ_CAAAHP010000004.1"/>
</dbReference>
<name>A0A378JHA7_9GAMM</name>
<accession>A0A378JHA7</accession>
<sequence>MKIKYHLNDCPSISIQLNWNEPVFYYPACPIVSQTIIGYFKVNNEYELGKLYWEGALELPFIQQPVQYPLCIEVKQPVAAYYPTVKNYDEISPLLNRGFFKPISAEQRIALREHNINNYKKSAKVLGYGPDVNCRALELMADEIEEMTAKGIAFQSES</sequence>
<dbReference type="Proteomes" id="UP000254794">
    <property type="component" value="Unassembled WGS sequence"/>
</dbReference>
<organism evidence="1 2">
    <name type="scientific">Legionella busanensis</name>
    <dbReference type="NCBI Taxonomy" id="190655"/>
    <lineage>
        <taxon>Bacteria</taxon>
        <taxon>Pseudomonadati</taxon>
        <taxon>Pseudomonadota</taxon>
        <taxon>Gammaproteobacteria</taxon>
        <taxon>Legionellales</taxon>
        <taxon>Legionellaceae</taxon>
        <taxon>Legionella</taxon>
    </lineage>
</organism>
<dbReference type="AlphaFoldDB" id="A0A378JHA7"/>
<dbReference type="EMBL" id="UGOD01000001">
    <property type="protein sequence ID" value="STX50514.1"/>
    <property type="molecule type" value="Genomic_DNA"/>
</dbReference>
<reference evidence="1 2" key="1">
    <citation type="submission" date="2018-06" db="EMBL/GenBank/DDBJ databases">
        <authorList>
            <consortium name="Pathogen Informatics"/>
            <person name="Doyle S."/>
        </authorList>
    </citation>
    <scope>NUCLEOTIDE SEQUENCE [LARGE SCALE GENOMIC DNA]</scope>
    <source>
        <strain evidence="1 2">NCTC13316</strain>
    </source>
</reference>
<protein>
    <submittedName>
        <fullName evidence="1">Uncharacterized protein</fullName>
    </submittedName>
</protein>
<evidence type="ECO:0000313" key="2">
    <source>
        <dbReference type="Proteomes" id="UP000254794"/>
    </source>
</evidence>
<gene>
    <name evidence="1" type="ORF">NCTC13316_00596</name>
</gene>
<keyword evidence="2" id="KW-1185">Reference proteome</keyword>
<dbReference type="OrthoDB" id="5651047at2"/>